<evidence type="ECO:0000313" key="9">
    <source>
        <dbReference type="Proteomes" id="UP000824161"/>
    </source>
</evidence>
<dbReference type="SUPFAM" id="SSF48208">
    <property type="entry name" value="Six-hairpin glycosidases"/>
    <property type="match status" value="1"/>
</dbReference>
<evidence type="ECO:0000256" key="2">
    <source>
        <dbReference type="ARBA" id="ARBA00022801"/>
    </source>
</evidence>
<dbReference type="PROSITE" id="PS51257">
    <property type="entry name" value="PROKAR_LIPOPROTEIN"/>
    <property type="match status" value="1"/>
</dbReference>
<accession>A0A9D1HAW1</accession>
<keyword evidence="3" id="KW-0119">Carbohydrate metabolism</keyword>
<dbReference type="GO" id="GO:0008810">
    <property type="term" value="F:cellulase activity"/>
    <property type="evidence" value="ECO:0007669"/>
    <property type="project" value="InterPro"/>
</dbReference>
<gene>
    <name evidence="8" type="ORF">IAC44_07225</name>
</gene>
<sequence length="611" mass="68028">MKKTLFAIPLLLVGVLLLAGCGGANVNGWIRINQLGYLPQSDKIAVMLILDSVQAKKSVEVKSFVLKDSATGKTVKKFKVEENFGPWEQFDNTVRLNFSDFQTPGTYYLEARGVKSPCFRIGTQVYDGTADFLLNYLRQQRCGWNPYLQDSCHVDDGFIAWSNDRRLEGKHIDVVGGWHDATDYLQYSTTSLNTIFQMLFAYQQNPQAFGDQYDANGMPGANGIPDIIDEARWGLDWALKMNPKKGLMFNQIADDRDHIGFRLPTNDPARYGRKGPERPVYQVTGEPQVRGEFMNNTTGVSSTAGKFASTFAMGAQVLQAFDPEYAAKLRNKAKEAYEFALTKPGAQQTASVVSPYIYAEDNWADDMELAAIQLDYLGQGGEYIEEALKYAAMEPVTPWMGADTASHYQWYPFVNLGHYFLAQNAKGAERDTVIAYMKKGLEGILKRGETNPFLNGVPFIWCSNNLVAAAITQCRLYQQLTGSDEFAQMEASLRDWLFGCNPWGTSMIVGLPSWGDYPEDPHSSYRDGGKKLAATPGGLVDGPVYSTIYNGLIGIRLSKEDVYAPFQTTLCVYHDDYGDYSTNEPTMDGTASLSFYLSAMQQMGQKQAEGK</sequence>
<dbReference type="Gene3D" id="2.60.40.10">
    <property type="entry name" value="Immunoglobulins"/>
    <property type="match status" value="1"/>
</dbReference>
<dbReference type="InterPro" id="IPR013783">
    <property type="entry name" value="Ig-like_fold"/>
</dbReference>
<dbReference type="GO" id="GO:0000272">
    <property type="term" value="P:polysaccharide catabolic process"/>
    <property type="evidence" value="ECO:0007669"/>
    <property type="project" value="UniProtKB-KW"/>
</dbReference>
<dbReference type="InterPro" id="IPR004197">
    <property type="entry name" value="Cellulase_Ig-like"/>
</dbReference>
<evidence type="ECO:0000259" key="6">
    <source>
        <dbReference type="Pfam" id="PF00759"/>
    </source>
</evidence>
<keyword evidence="4" id="KW-0326">Glycosidase</keyword>
<evidence type="ECO:0000259" key="7">
    <source>
        <dbReference type="Pfam" id="PF02927"/>
    </source>
</evidence>
<dbReference type="Pfam" id="PF02927">
    <property type="entry name" value="CelD_N"/>
    <property type="match status" value="1"/>
</dbReference>
<dbReference type="Pfam" id="PF00759">
    <property type="entry name" value="Glyco_hydro_9"/>
    <property type="match status" value="1"/>
</dbReference>
<dbReference type="InterPro" id="IPR001701">
    <property type="entry name" value="Glyco_hydro_9"/>
</dbReference>
<feature type="domain" description="Glycoside hydrolase family 9" evidence="6">
    <location>
        <begin position="127"/>
        <end position="596"/>
    </location>
</feature>
<dbReference type="InterPro" id="IPR008928">
    <property type="entry name" value="6-hairpin_glycosidase_sf"/>
</dbReference>
<reference evidence="8" key="1">
    <citation type="submission" date="2020-10" db="EMBL/GenBank/DDBJ databases">
        <authorList>
            <person name="Gilroy R."/>
        </authorList>
    </citation>
    <scope>NUCLEOTIDE SEQUENCE</scope>
    <source>
        <strain evidence="8">1383</strain>
    </source>
</reference>
<dbReference type="InterPro" id="IPR014756">
    <property type="entry name" value="Ig_E-set"/>
</dbReference>
<dbReference type="Gene3D" id="1.50.10.10">
    <property type="match status" value="1"/>
</dbReference>
<dbReference type="AlphaFoldDB" id="A0A9D1HAW1"/>
<evidence type="ECO:0000256" key="4">
    <source>
        <dbReference type="ARBA" id="ARBA00023295"/>
    </source>
</evidence>
<keyword evidence="5" id="KW-0624">Polysaccharide degradation</keyword>
<dbReference type="Proteomes" id="UP000824161">
    <property type="component" value="Unassembled WGS sequence"/>
</dbReference>
<dbReference type="PANTHER" id="PTHR22298">
    <property type="entry name" value="ENDO-1,4-BETA-GLUCANASE"/>
    <property type="match status" value="1"/>
</dbReference>
<dbReference type="CDD" id="cd02850">
    <property type="entry name" value="E_set_Cellulase_N"/>
    <property type="match status" value="1"/>
</dbReference>
<name>A0A9D1HAW1_9FLAO</name>
<dbReference type="EMBL" id="DVLY01000186">
    <property type="protein sequence ID" value="HIT98611.1"/>
    <property type="molecule type" value="Genomic_DNA"/>
</dbReference>
<proteinExistence type="inferred from homology"/>
<organism evidence="8 9">
    <name type="scientific">Candidatus Merdimorpha stercoravium</name>
    <dbReference type="NCBI Taxonomy" id="2840863"/>
    <lineage>
        <taxon>Bacteria</taxon>
        <taxon>Pseudomonadati</taxon>
        <taxon>Bacteroidota</taxon>
        <taxon>Flavobacteriia</taxon>
        <taxon>Flavobacteriales</taxon>
        <taxon>Candidatus Merdimorpha</taxon>
    </lineage>
</organism>
<protein>
    <submittedName>
        <fullName evidence="8">Glycoside hydrolase family 9 protein</fullName>
    </submittedName>
</protein>
<comment type="caution">
    <text evidence="8">The sequence shown here is derived from an EMBL/GenBank/DDBJ whole genome shotgun (WGS) entry which is preliminary data.</text>
</comment>
<dbReference type="SUPFAM" id="SSF81296">
    <property type="entry name" value="E set domains"/>
    <property type="match status" value="1"/>
</dbReference>
<evidence type="ECO:0000256" key="1">
    <source>
        <dbReference type="ARBA" id="ARBA00007072"/>
    </source>
</evidence>
<evidence type="ECO:0000256" key="5">
    <source>
        <dbReference type="ARBA" id="ARBA00023326"/>
    </source>
</evidence>
<comment type="similarity">
    <text evidence="1">Belongs to the glycosyl hydrolase 9 (cellulase E) family.</text>
</comment>
<evidence type="ECO:0000313" key="8">
    <source>
        <dbReference type="EMBL" id="HIT98611.1"/>
    </source>
</evidence>
<dbReference type="InterPro" id="IPR012341">
    <property type="entry name" value="6hp_glycosidase-like_sf"/>
</dbReference>
<feature type="domain" description="Cellulase Ig-like" evidence="7">
    <location>
        <begin position="28"/>
        <end position="116"/>
    </location>
</feature>
<keyword evidence="2 8" id="KW-0378">Hydrolase</keyword>
<reference evidence="8" key="2">
    <citation type="journal article" date="2021" name="PeerJ">
        <title>Extensive microbial diversity within the chicken gut microbiome revealed by metagenomics and culture.</title>
        <authorList>
            <person name="Gilroy R."/>
            <person name="Ravi A."/>
            <person name="Getino M."/>
            <person name="Pursley I."/>
            <person name="Horton D.L."/>
            <person name="Alikhan N.F."/>
            <person name="Baker D."/>
            <person name="Gharbi K."/>
            <person name="Hall N."/>
            <person name="Watson M."/>
            <person name="Adriaenssens E.M."/>
            <person name="Foster-Nyarko E."/>
            <person name="Jarju S."/>
            <person name="Secka A."/>
            <person name="Antonio M."/>
            <person name="Oren A."/>
            <person name="Chaudhuri R.R."/>
            <person name="La Ragione R."/>
            <person name="Hildebrand F."/>
            <person name="Pallen M.J."/>
        </authorList>
    </citation>
    <scope>NUCLEOTIDE SEQUENCE</scope>
    <source>
        <strain evidence="8">1383</strain>
    </source>
</reference>
<evidence type="ECO:0000256" key="3">
    <source>
        <dbReference type="ARBA" id="ARBA00023277"/>
    </source>
</evidence>